<keyword evidence="1" id="KW-0732">Signal</keyword>
<dbReference type="Proteomes" id="UP000005532">
    <property type="component" value="Unassembled WGS sequence"/>
</dbReference>
<reference evidence="2 3" key="1">
    <citation type="journal article" date="2010" name="Vet. Microbiol.">
        <title>Production of haemolysins by strains of the Actinobacillus minor/porcitonsillarum complex.</title>
        <authorList>
            <person name="Arya G."/>
            <person name="Niven D.F."/>
        </authorList>
    </citation>
    <scope>NUCLEOTIDE SEQUENCE [LARGE SCALE GENOMIC DNA]</scope>
    <source>
        <strain evidence="2 3">NM305</strain>
    </source>
</reference>
<evidence type="ECO:0000256" key="1">
    <source>
        <dbReference type="SAM" id="SignalP"/>
    </source>
</evidence>
<proteinExistence type="predicted"/>
<evidence type="ECO:0000313" key="3">
    <source>
        <dbReference type="Proteomes" id="UP000005532"/>
    </source>
</evidence>
<gene>
    <name evidence="2" type="ORF">AM305_06671</name>
</gene>
<dbReference type="Pfam" id="PF17274">
    <property type="entry name" value="DUF5339"/>
    <property type="match status" value="1"/>
</dbReference>
<name>C5S0A9_9PAST</name>
<feature type="chain" id="PRO_5002954532" description="ABC transporter ATPase" evidence="1">
    <location>
        <begin position="25"/>
        <end position="106"/>
    </location>
</feature>
<accession>C5S0A9</accession>
<dbReference type="EMBL" id="ACQL01000068">
    <property type="protein sequence ID" value="EER47626.1"/>
    <property type="molecule type" value="Genomic_DNA"/>
</dbReference>
<dbReference type="AlphaFoldDB" id="C5S0A9"/>
<sequence length="106" mass="11915">MFRKSFIMLFSISLSMVFCLNVSATNKKQTLSASGTKLPEQCKKMFSMADSLISEAERQPGTHTQVAKLKSKLFATKQQIIKMESELQQKSCDKGLVVLNSLKQKH</sequence>
<feature type="signal peptide" evidence="1">
    <location>
        <begin position="1"/>
        <end position="24"/>
    </location>
</feature>
<organism evidence="2 3">
    <name type="scientific">Actinobacillus minor NM305</name>
    <dbReference type="NCBI Taxonomy" id="637911"/>
    <lineage>
        <taxon>Bacteria</taxon>
        <taxon>Pseudomonadati</taxon>
        <taxon>Pseudomonadota</taxon>
        <taxon>Gammaproteobacteria</taxon>
        <taxon>Pasteurellales</taxon>
        <taxon>Pasteurellaceae</taxon>
        <taxon>Actinobacillus</taxon>
    </lineage>
</organism>
<comment type="caution">
    <text evidence="2">The sequence shown here is derived from an EMBL/GenBank/DDBJ whole genome shotgun (WGS) entry which is preliminary data.</text>
</comment>
<dbReference type="InterPro" id="IPR020493">
    <property type="entry name" value="Uncharacterised_HI0310"/>
</dbReference>
<protein>
    <recommendedName>
        <fullName evidence="4">ABC transporter ATPase</fullName>
    </recommendedName>
</protein>
<dbReference type="OrthoDB" id="5690714at2"/>
<evidence type="ECO:0008006" key="4">
    <source>
        <dbReference type="Google" id="ProtNLM"/>
    </source>
</evidence>
<evidence type="ECO:0000313" key="2">
    <source>
        <dbReference type="EMBL" id="EER47626.1"/>
    </source>
</evidence>